<dbReference type="InterPro" id="IPR016166">
    <property type="entry name" value="FAD-bd_PCMH"/>
</dbReference>
<protein>
    <recommendedName>
        <fullName evidence="5">FAD-binding PCMH-type domain-containing protein</fullName>
    </recommendedName>
</protein>
<dbReference type="GO" id="GO:0016491">
    <property type="term" value="F:oxidoreductase activity"/>
    <property type="evidence" value="ECO:0007669"/>
    <property type="project" value="UniProtKB-KW"/>
</dbReference>
<gene>
    <name evidence="6" type="ORF">CBER1_09860</name>
</gene>
<dbReference type="PANTHER" id="PTHR42973">
    <property type="entry name" value="BINDING OXIDOREDUCTASE, PUTATIVE (AFU_ORTHOLOGUE AFUA_1G17690)-RELATED"/>
    <property type="match status" value="1"/>
</dbReference>
<proteinExistence type="inferred from homology"/>
<dbReference type="InterPro" id="IPR050416">
    <property type="entry name" value="FAD-linked_Oxidoreductase"/>
</dbReference>
<comment type="caution">
    <text evidence="6">The sequence shown here is derived from an EMBL/GenBank/DDBJ whole genome shotgun (WGS) entry which is preliminary data.</text>
</comment>
<evidence type="ECO:0000256" key="4">
    <source>
        <dbReference type="ARBA" id="ARBA00023002"/>
    </source>
</evidence>
<dbReference type="PROSITE" id="PS51387">
    <property type="entry name" value="FAD_PCMH"/>
    <property type="match status" value="1"/>
</dbReference>
<dbReference type="PANTHER" id="PTHR42973:SF22">
    <property type="entry name" value="FAD-BINDING PCMH-TYPE DOMAIN-CONTAINING PROTEIN-RELATED"/>
    <property type="match status" value="1"/>
</dbReference>
<evidence type="ECO:0000313" key="6">
    <source>
        <dbReference type="EMBL" id="PPJ57918.1"/>
    </source>
</evidence>
<dbReference type="Gene3D" id="3.30.465.10">
    <property type="match status" value="1"/>
</dbReference>
<keyword evidence="3" id="KW-0274">FAD</keyword>
<dbReference type="Pfam" id="PF01565">
    <property type="entry name" value="FAD_binding_4"/>
    <property type="match status" value="1"/>
</dbReference>
<dbReference type="OrthoDB" id="2151789at2759"/>
<dbReference type="AlphaFoldDB" id="A0A2S6CDX2"/>
<comment type="similarity">
    <text evidence="1">Belongs to the oxygen-dependent FAD-linked oxidoreductase family.</text>
</comment>
<dbReference type="InterPro" id="IPR016169">
    <property type="entry name" value="FAD-bd_PCMH_sub2"/>
</dbReference>
<evidence type="ECO:0000256" key="1">
    <source>
        <dbReference type="ARBA" id="ARBA00005466"/>
    </source>
</evidence>
<accession>A0A2S6CDX2</accession>
<evidence type="ECO:0000259" key="5">
    <source>
        <dbReference type="PROSITE" id="PS51387"/>
    </source>
</evidence>
<dbReference type="InterPro" id="IPR006094">
    <property type="entry name" value="Oxid_FAD_bind_N"/>
</dbReference>
<keyword evidence="2" id="KW-0285">Flavoprotein</keyword>
<keyword evidence="4" id="KW-0560">Oxidoreductase</keyword>
<dbReference type="EMBL" id="PNEN01000485">
    <property type="protein sequence ID" value="PPJ57918.1"/>
    <property type="molecule type" value="Genomic_DNA"/>
</dbReference>
<evidence type="ECO:0000313" key="7">
    <source>
        <dbReference type="Proteomes" id="UP000237631"/>
    </source>
</evidence>
<organism evidence="6 7">
    <name type="scientific">Cercospora berteroae</name>
    <dbReference type="NCBI Taxonomy" id="357750"/>
    <lineage>
        <taxon>Eukaryota</taxon>
        <taxon>Fungi</taxon>
        <taxon>Dikarya</taxon>
        <taxon>Ascomycota</taxon>
        <taxon>Pezizomycotina</taxon>
        <taxon>Dothideomycetes</taxon>
        <taxon>Dothideomycetidae</taxon>
        <taxon>Mycosphaerellales</taxon>
        <taxon>Mycosphaerellaceae</taxon>
        <taxon>Cercospora</taxon>
    </lineage>
</organism>
<dbReference type="SUPFAM" id="SSF56176">
    <property type="entry name" value="FAD-binding/transporter-associated domain-like"/>
    <property type="match status" value="1"/>
</dbReference>
<dbReference type="Proteomes" id="UP000237631">
    <property type="component" value="Unassembled WGS sequence"/>
</dbReference>
<evidence type="ECO:0000256" key="3">
    <source>
        <dbReference type="ARBA" id="ARBA00022827"/>
    </source>
</evidence>
<reference evidence="7" key="1">
    <citation type="journal article" date="2017" name="bioRxiv">
        <title>Conservation of a gene cluster reveals novel cercosporin biosynthetic mechanisms and extends production to the genus Colletotrichum.</title>
        <authorList>
            <person name="de Jonge R."/>
            <person name="Ebert M.K."/>
            <person name="Huitt-Roehl C.R."/>
            <person name="Pal P."/>
            <person name="Suttle J.C."/>
            <person name="Spanner R.E."/>
            <person name="Neubauer J.D."/>
            <person name="Jurick W.M.II."/>
            <person name="Stott K.A."/>
            <person name="Secor G.A."/>
            <person name="Thomma B.P.H.J."/>
            <person name="Van de Peer Y."/>
            <person name="Townsend C.A."/>
            <person name="Bolton M.D."/>
        </authorList>
    </citation>
    <scope>NUCLEOTIDE SEQUENCE [LARGE SCALE GENOMIC DNA]</scope>
    <source>
        <strain evidence="7">CBS538.71</strain>
    </source>
</reference>
<feature type="domain" description="FAD-binding PCMH-type" evidence="5">
    <location>
        <begin position="74"/>
        <end position="251"/>
    </location>
</feature>
<evidence type="ECO:0000256" key="2">
    <source>
        <dbReference type="ARBA" id="ARBA00022630"/>
    </source>
</evidence>
<dbReference type="InterPro" id="IPR036318">
    <property type="entry name" value="FAD-bd_PCMH-like_sf"/>
</dbReference>
<dbReference type="STRING" id="357750.A0A2S6CDX2"/>
<dbReference type="GO" id="GO:0071949">
    <property type="term" value="F:FAD binding"/>
    <property type="evidence" value="ECO:0007669"/>
    <property type="project" value="InterPro"/>
</dbReference>
<sequence>MFLSTLVQWVLGYHELGQMLLAIHDDGHLEAGLLQTHASNCCGALHQALGETLCYPQDTYYQNSSSSYWSLKNVHVRPSCILQPASVEAVSKATQILARGEKTWPGNCQFAIKSGGHTPFREAATLEDGIVVDLSQMPSEGLADDQRSITVSPATKWDQIYEQLDPLNLTVVGGRVAGVGVGGLVLGCGISYVSSKHGFACDNVENFQVVLSSGQIVNANENEHRDLWEALRGGSNNYGIVTAITLRTHSQGPFWGGQTFHRIEQREHIFQRLENLIENYDQHTHFLTTMVINGEMRSWFIGNSYQYTQSNPHVALASRPRPFERLLDLKRHPVFPGTPTDSLRIGNMTSYSREYASLLKAKKRWTFASISFGNSARMMEEFWQMTFKAVKPFLGISSFQLSISYQPIPTRLSSDTNMNSLGLLHSQGPMFNVHFALGVGNEAAHLDDVITSAVKALFEKAEEIASSWGLQRDYVQMTYADGWQKPIQRRGNKVVKEMIEVSKKYDPEQMFQKQVRGGFKLIGED</sequence>
<name>A0A2S6CDX2_9PEZI</name>
<keyword evidence="7" id="KW-1185">Reference proteome</keyword>